<keyword evidence="2" id="KW-1185">Reference proteome</keyword>
<dbReference type="SUPFAM" id="SSF50998">
    <property type="entry name" value="Quinoprotein alcohol dehydrogenase-like"/>
    <property type="match status" value="1"/>
</dbReference>
<reference evidence="1 2" key="1">
    <citation type="journal article" date="2023" name="BMC Biotechnol.">
        <title>Vitis rotundifolia cv Carlos genome sequencing.</title>
        <authorList>
            <person name="Huff M."/>
            <person name="Hulse-Kemp A."/>
            <person name="Scheffler B."/>
            <person name="Youngblood R."/>
            <person name="Simpson S."/>
            <person name="Babiker E."/>
            <person name="Staton M."/>
        </authorList>
    </citation>
    <scope>NUCLEOTIDE SEQUENCE [LARGE SCALE GENOMIC DNA]</scope>
    <source>
        <tissue evidence="1">Leaf</tissue>
    </source>
</reference>
<dbReference type="InterPro" id="IPR001680">
    <property type="entry name" value="WD40_rpt"/>
</dbReference>
<evidence type="ECO:0000313" key="2">
    <source>
        <dbReference type="Proteomes" id="UP001168098"/>
    </source>
</evidence>
<dbReference type="AlphaFoldDB" id="A0AA38YY15"/>
<evidence type="ECO:0000313" key="1">
    <source>
        <dbReference type="EMBL" id="KAJ9678695.1"/>
    </source>
</evidence>
<organism evidence="1 2">
    <name type="scientific">Vitis rotundifolia</name>
    <name type="common">Muscadine grape</name>
    <dbReference type="NCBI Taxonomy" id="103349"/>
    <lineage>
        <taxon>Eukaryota</taxon>
        <taxon>Viridiplantae</taxon>
        <taxon>Streptophyta</taxon>
        <taxon>Embryophyta</taxon>
        <taxon>Tracheophyta</taxon>
        <taxon>Spermatophyta</taxon>
        <taxon>Magnoliopsida</taxon>
        <taxon>eudicotyledons</taxon>
        <taxon>Gunneridae</taxon>
        <taxon>Pentapetalae</taxon>
        <taxon>rosids</taxon>
        <taxon>Vitales</taxon>
        <taxon>Vitaceae</taxon>
        <taxon>Viteae</taxon>
        <taxon>Vitis</taxon>
    </lineage>
</organism>
<gene>
    <name evidence="1" type="ORF">PVL29_020779</name>
</gene>
<name>A0AA38YY15_VITRO</name>
<dbReference type="EMBL" id="JARBHA010000016">
    <property type="protein sequence ID" value="KAJ9678695.1"/>
    <property type="molecule type" value="Genomic_DNA"/>
</dbReference>
<protein>
    <submittedName>
        <fullName evidence="1">Uncharacterized protein</fullName>
    </submittedName>
</protein>
<dbReference type="InterPro" id="IPR015943">
    <property type="entry name" value="WD40/YVTN_repeat-like_dom_sf"/>
</dbReference>
<dbReference type="PANTHER" id="PTHR22840:SF12">
    <property type="entry name" value="WD REPEAT-CONTAINING PROTEIN 36"/>
    <property type="match status" value="1"/>
</dbReference>
<dbReference type="SMART" id="SM00320">
    <property type="entry name" value="WD40"/>
    <property type="match status" value="2"/>
</dbReference>
<dbReference type="GO" id="GO:0032040">
    <property type="term" value="C:small-subunit processome"/>
    <property type="evidence" value="ECO:0007669"/>
    <property type="project" value="TreeGrafter"/>
</dbReference>
<dbReference type="GO" id="GO:0034388">
    <property type="term" value="C:Pwp2p-containing subcomplex of 90S preribosome"/>
    <property type="evidence" value="ECO:0007669"/>
    <property type="project" value="TreeGrafter"/>
</dbReference>
<dbReference type="Gene3D" id="2.130.10.10">
    <property type="entry name" value="YVTN repeat-like/Quinoprotein amine dehydrogenase"/>
    <property type="match status" value="1"/>
</dbReference>
<proteinExistence type="predicted"/>
<dbReference type="Pfam" id="PF00400">
    <property type="entry name" value="WD40"/>
    <property type="match status" value="1"/>
</dbReference>
<comment type="caution">
    <text evidence="1">The sequence shown here is derived from an EMBL/GenBank/DDBJ whole genome shotgun (WGS) entry which is preliminary data.</text>
</comment>
<sequence length="150" mass="16876">MERNPFLLSEIPEAAASLFPVWDFEGCELKSRWEIGCAVVRIVYHHSNGLLATTTDDLVIRLFDAVALRMVRKFEGHIYHVTDLCFSKDGEWLLTSSMDEDDESLKLKLGGGLSSIEEPVFRTSKRARSGSPGSSCYPRVVSREAIRESH</sequence>
<accession>A0AA38YY15</accession>
<dbReference type="PANTHER" id="PTHR22840">
    <property type="entry name" value="WD REPEAT-CONTAINING PROTEIN 36"/>
    <property type="match status" value="1"/>
</dbReference>
<dbReference type="InterPro" id="IPR011047">
    <property type="entry name" value="Quinoprotein_ADH-like_sf"/>
</dbReference>
<dbReference type="GO" id="GO:0006364">
    <property type="term" value="P:rRNA processing"/>
    <property type="evidence" value="ECO:0007669"/>
    <property type="project" value="TreeGrafter"/>
</dbReference>
<dbReference type="Proteomes" id="UP001168098">
    <property type="component" value="Unassembled WGS sequence"/>
</dbReference>